<keyword evidence="1" id="KW-0812">Transmembrane</keyword>
<protein>
    <submittedName>
        <fullName evidence="2">NADH dehydrogenase subunit 6</fullName>
    </submittedName>
</protein>
<proteinExistence type="predicted"/>
<organism evidence="2">
    <name type="scientific">Namalycastis abiuma</name>
    <dbReference type="NCBI Taxonomy" id="862681"/>
    <lineage>
        <taxon>Eukaryota</taxon>
        <taxon>Metazoa</taxon>
        <taxon>Spiralia</taxon>
        <taxon>Lophotrochozoa</taxon>
        <taxon>Annelida</taxon>
        <taxon>Polychaeta</taxon>
        <taxon>Errantia</taxon>
        <taxon>Phyllodocida</taxon>
        <taxon>Nereididae</taxon>
        <taxon>Namalycastis</taxon>
    </lineage>
</organism>
<accession>A0A342K7Z4</accession>
<sequence>MLLTLVTSCLMALSPISLGVTVLFIALMSSMSIAAMSTTWYGLIMFIIYVGGMLVMFSYFAALQPNQHITNWMWWASPPIFIMFIYIGLTPTFSLNQLNTSIKPLFTSHNTAVLMFLAILLFLALIAVVKTSRSYQGPLRPFAL</sequence>
<geneLocation type="mitochondrion" evidence="2"/>
<keyword evidence="1" id="KW-0472">Membrane</keyword>
<dbReference type="AlphaFoldDB" id="A0A342K7Z4"/>
<dbReference type="EMBL" id="KU351089">
    <property type="protein sequence ID" value="AMY15513.1"/>
    <property type="molecule type" value="Genomic_DNA"/>
</dbReference>
<feature type="transmembrane region" description="Helical" evidence="1">
    <location>
        <begin position="109"/>
        <end position="129"/>
    </location>
</feature>
<keyword evidence="1" id="KW-1133">Transmembrane helix</keyword>
<reference evidence="2" key="1">
    <citation type="journal article" date="2016" name="Mitochondrial DNA Part B Resour">
        <title>Next generation sequencing yields the complete mitogenome of nereid worm, Namalycastis abiuma (Annelida: Nereididae).</title>
        <authorList>
            <person name="Lin G.-M."/>
            <person name="Shen K.-N."/>
            <person name="Hsiao C.-D."/>
        </authorList>
    </citation>
    <scope>NUCLEOTIDE SEQUENCE</scope>
    <source>
        <tissue evidence="2">Muscle</tissue>
    </source>
</reference>
<feature type="transmembrane region" description="Helical" evidence="1">
    <location>
        <begin position="72"/>
        <end position="89"/>
    </location>
</feature>
<evidence type="ECO:0000313" key="2">
    <source>
        <dbReference type="EMBL" id="AMY15513.1"/>
    </source>
</evidence>
<gene>
    <name evidence="2" type="primary">nad6</name>
</gene>
<feature type="transmembrane region" description="Helical" evidence="1">
    <location>
        <begin position="38"/>
        <end position="60"/>
    </location>
</feature>
<keyword evidence="2" id="KW-0496">Mitochondrion</keyword>
<evidence type="ECO:0000256" key="1">
    <source>
        <dbReference type="SAM" id="Phobius"/>
    </source>
</evidence>
<name>A0A342K7Z4_9ANNE</name>